<name>A0A2U2X9K0_9FLAO</name>
<dbReference type="InterPro" id="IPR008929">
    <property type="entry name" value="Chondroitin_lyas"/>
</dbReference>
<keyword evidence="2" id="KW-1185">Reference proteome</keyword>
<evidence type="ECO:0000313" key="1">
    <source>
        <dbReference type="EMBL" id="PWH84468.1"/>
    </source>
</evidence>
<gene>
    <name evidence="1" type="ORF">DIS18_08080</name>
</gene>
<dbReference type="AlphaFoldDB" id="A0A2U2X9K0"/>
<organism evidence="1 2">
    <name type="scientific">Algibacter marinivivus</name>
    <dbReference type="NCBI Taxonomy" id="2100723"/>
    <lineage>
        <taxon>Bacteria</taxon>
        <taxon>Pseudomonadati</taxon>
        <taxon>Bacteroidota</taxon>
        <taxon>Flavobacteriia</taxon>
        <taxon>Flavobacteriales</taxon>
        <taxon>Flavobacteriaceae</taxon>
        <taxon>Algibacter</taxon>
    </lineage>
</organism>
<comment type="caution">
    <text evidence="1">The sequence shown here is derived from an EMBL/GenBank/DDBJ whole genome shotgun (WGS) entry which is preliminary data.</text>
</comment>
<evidence type="ECO:0000313" key="2">
    <source>
        <dbReference type="Proteomes" id="UP000245375"/>
    </source>
</evidence>
<sequence length="284" mass="33078">MSSQVIERPFILVTSEERSQVLEKIETQDWAKDIYTKLKLKTDYQVVSFNKNPKAYLEKLPFNWSKGQKNSFPPFYKTYHIENGVQKNLDNATDTEKKYMELLDKYLQVAIDCGLMYYLTQDEKYAYVGSSILYSFTKSVQKSKLSDWHGRGGWLFPYDGFREVRVIGYKIPLIYDFTASYLKKGGRVFNIIKNKRVDFPVNELQDVCRTYADITINYGQIGSNHSVLESPSLVYNALAMDDQNERETLLSYFLTNSTGNQDALNVMAKNYKKKEIFGLRHHNI</sequence>
<accession>A0A2U2X9K0</accession>
<dbReference type="Proteomes" id="UP000245375">
    <property type="component" value="Unassembled WGS sequence"/>
</dbReference>
<reference evidence="2" key="1">
    <citation type="submission" date="2018-05" db="EMBL/GenBank/DDBJ databases">
        <title>Algibacter marinivivus sp. nov., isolated from sample around a algae.</title>
        <authorList>
            <person name="Lu D."/>
        </authorList>
    </citation>
    <scope>NUCLEOTIDE SEQUENCE [LARGE SCALE GENOMIC DNA]</scope>
    <source>
        <strain evidence="2">ZY111</strain>
    </source>
</reference>
<reference evidence="1 2" key="2">
    <citation type="submission" date="2018-05" db="EMBL/GenBank/DDBJ databases">
        <title>Algibacter marinivivus sp. nov., isolated from sample around a algae.</title>
        <authorList>
            <person name="Zhong X."/>
        </authorList>
    </citation>
    <scope>NUCLEOTIDE SEQUENCE [LARGE SCALE GENOMIC DNA]</scope>
    <source>
        <strain evidence="1 2">ZY111</strain>
    </source>
</reference>
<reference evidence="2" key="3">
    <citation type="submission" date="2018-05" db="EMBL/GenBank/DDBJ databases">
        <authorList>
            <person name="Lu D."/>
        </authorList>
    </citation>
    <scope>NUCLEOTIDE SEQUENCE [LARGE SCALE GENOMIC DNA]</scope>
    <source>
        <strain evidence="2">ZY111</strain>
    </source>
</reference>
<proteinExistence type="predicted"/>
<dbReference type="Gene3D" id="1.50.10.100">
    <property type="entry name" value="Chondroitin AC/alginate lyase"/>
    <property type="match status" value="1"/>
</dbReference>
<dbReference type="EMBL" id="QFRI01000001">
    <property type="protein sequence ID" value="PWH84468.1"/>
    <property type="molecule type" value="Genomic_DNA"/>
</dbReference>
<protein>
    <submittedName>
        <fullName evidence="1">Uncharacterized protein</fullName>
    </submittedName>
</protein>
<dbReference type="SUPFAM" id="SSF48230">
    <property type="entry name" value="Chondroitin AC/alginate lyase"/>
    <property type="match status" value="1"/>
</dbReference>